<reference evidence="2" key="1">
    <citation type="submission" date="2008-07" db="EMBL/GenBank/DDBJ databases">
        <title>Annotation of Ajellomyces capsulatus strain H88.</title>
        <authorList>
            <person name="Champion M."/>
            <person name="Cuomo C."/>
            <person name="Ma L.-J."/>
            <person name="Henn M.R."/>
            <person name="Sil A."/>
            <person name="Goldman B."/>
            <person name="Young S.K."/>
            <person name="Kodira C.D."/>
            <person name="Zeng Q."/>
            <person name="Koehrsen M."/>
            <person name="Alvarado L."/>
            <person name="Berlin A."/>
            <person name="Borenstein D."/>
            <person name="Chen Z."/>
            <person name="Engels R."/>
            <person name="Freedman E."/>
            <person name="Gellesch M."/>
            <person name="Goldberg J."/>
            <person name="Griggs A."/>
            <person name="Gujja S."/>
            <person name="Heiman D."/>
            <person name="Hepburn T."/>
            <person name="Howarth C."/>
            <person name="Jen D."/>
            <person name="Larson L."/>
            <person name="Lewis B."/>
            <person name="Mehta T."/>
            <person name="Park D."/>
            <person name="Pearson M."/>
            <person name="Roberts A."/>
            <person name="Saif S."/>
            <person name="Shea T."/>
            <person name="Shenoy N."/>
            <person name="Sisk P."/>
            <person name="Stolte C."/>
            <person name="Sykes S."/>
            <person name="Walk T."/>
            <person name="White J."/>
            <person name="Yandava C."/>
            <person name="Klein B."/>
            <person name="McEwen J.G."/>
            <person name="Puccia R."/>
            <person name="Goldman G.H."/>
            <person name="Felipe M.S."/>
            <person name="Nino-Vega G."/>
            <person name="San-Blas G."/>
            <person name="Taylor J."/>
            <person name="Mendoza L."/>
            <person name="Galagan J."/>
            <person name="Nusbaum C."/>
            <person name="Birren B."/>
        </authorList>
    </citation>
    <scope>NUCLEOTIDE SEQUENCE [LARGE SCALE GENOMIC DNA]</scope>
    <source>
        <strain evidence="2">H88</strain>
    </source>
</reference>
<name>F0UAG1_AJEC8</name>
<accession>F0UAG1</accession>
<gene>
    <name evidence="1" type="ORF">HCEG_02095</name>
</gene>
<protein>
    <submittedName>
        <fullName evidence="1">Integral membrane protein</fullName>
    </submittedName>
</protein>
<dbReference type="AlphaFoldDB" id="F0UAG1"/>
<evidence type="ECO:0000313" key="1">
    <source>
        <dbReference type="EMBL" id="EGC42880.1"/>
    </source>
</evidence>
<evidence type="ECO:0000313" key="2">
    <source>
        <dbReference type="Proteomes" id="UP000008142"/>
    </source>
</evidence>
<dbReference type="STRING" id="544711.F0UAG1"/>
<dbReference type="HOGENOM" id="CLU_1815235_0_0_1"/>
<dbReference type="EMBL" id="DS990637">
    <property type="protein sequence ID" value="EGC42880.1"/>
    <property type="molecule type" value="Genomic_DNA"/>
</dbReference>
<organism evidence="2">
    <name type="scientific">Ajellomyces capsulatus (strain H88)</name>
    <name type="common">Darling's disease fungus</name>
    <name type="synonym">Histoplasma capsulatum</name>
    <dbReference type="NCBI Taxonomy" id="544711"/>
    <lineage>
        <taxon>Eukaryota</taxon>
        <taxon>Fungi</taxon>
        <taxon>Dikarya</taxon>
        <taxon>Ascomycota</taxon>
        <taxon>Pezizomycotina</taxon>
        <taxon>Eurotiomycetes</taxon>
        <taxon>Eurotiomycetidae</taxon>
        <taxon>Onygenales</taxon>
        <taxon>Ajellomycetaceae</taxon>
        <taxon>Histoplasma</taxon>
    </lineage>
</organism>
<dbReference type="Proteomes" id="UP000008142">
    <property type="component" value="Unassembled WGS sequence"/>
</dbReference>
<proteinExistence type="predicted"/>
<sequence length="142" mass="15710">MLAQPTSAAQLRGGSRRYACLDSSGGIEPRLLPTIPTPIRSPIPPPSNPDTKLIILRIVAKHARHRPRKHSVSLRTYVLHLHHLFGLQRPAIPPSYRIITCPDSYFCSTLAGESDSRMGNSRAGDDRGRDVLGHMKRLMESA</sequence>